<protein>
    <submittedName>
        <fullName evidence="2">Uncharacterized protein</fullName>
    </submittedName>
</protein>
<accession>U6G585</accession>
<proteinExistence type="predicted"/>
<evidence type="ECO:0000313" key="3">
    <source>
        <dbReference type="Proteomes" id="UP000018201"/>
    </source>
</evidence>
<dbReference type="VEuPathDB" id="ToxoDB:EPH_0033760"/>
<dbReference type="OrthoDB" id="347934at2759"/>
<reference evidence="2" key="1">
    <citation type="submission" date="2013-10" db="EMBL/GenBank/DDBJ databases">
        <title>Genomic analysis of the causative agents of coccidiosis in chickens.</title>
        <authorList>
            <person name="Reid A.J."/>
            <person name="Blake D."/>
            <person name="Billington K."/>
            <person name="Browne H."/>
            <person name="Dunn M."/>
            <person name="Hung S."/>
            <person name="Kawahara F."/>
            <person name="Miranda-Saavedra D."/>
            <person name="Mourier T."/>
            <person name="Nagra H."/>
            <person name="Otto T.D."/>
            <person name="Rawlings N."/>
            <person name="Sanchez A."/>
            <person name="Sanders M."/>
            <person name="Subramaniam C."/>
            <person name="Tay Y."/>
            <person name="Dear P."/>
            <person name="Doerig C."/>
            <person name="Gruber A."/>
            <person name="Parkinson J."/>
            <person name="Shirley M."/>
            <person name="Wan K.L."/>
            <person name="Berriman M."/>
            <person name="Tomley F."/>
            <person name="Pain A."/>
        </authorList>
    </citation>
    <scope>NUCLEOTIDE SEQUENCE [LARGE SCALE GENOMIC DNA]</scope>
    <source>
        <strain evidence="2">Houghton</strain>
    </source>
</reference>
<reference evidence="2" key="2">
    <citation type="submission" date="2013-10" db="EMBL/GenBank/DDBJ databases">
        <authorList>
            <person name="Aslett M."/>
        </authorList>
    </citation>
    <scope>NUCLEOTIDE SEQUENCE [LARGE SCALE GENOMIC DNA]</scope>
    <source>
        <strain evidence="2">Houghton</strain>
    </source>
</reference>
<sequence>MRLVSGGPTGPLRRVHLLGLGLLRSSASPAAAAPAALSAATEATRSHTRRPFWPSSCRVSLWQRQFLQQQQLQQQQQQQHEPVPLAAAALHSAAASVIPSHSKGSQGAPLVGPPSGAPWQCDSPSLDLPPYIQRLSLGRWNIYFYPVPQYLKSIDRAPINDGAPSTEEGPNAWEAALLVAALQPQLLCVECCSSRLKQLVAAAAEAAAAAADGGSLEEETRKQQRRLARGFSLLTSFDGGLLHAALLPIIVAASSLPGRSWDSFLGSPFGGPPSSGGPPSGAPTLPAVYPIDRDRTSTARRLHECLLLQATQMRALRACVLQALTLRWAWGPLRPAVVGSPGGPPGGPRGGLRGPYIPTEGPLPSLGAPPSWGALQWAQRQREVFPSGYQVLLEERASCAAANIWNAIQDTEEKMQDRGPLEGPWAEGGPIGGAPKQGEAGIKLQCPERPCVGLVFCSTALLPLVVESLQQLHALEAPKAAAVAAAAAAGTAAAAAGGAGEQRPHYRTTLFAALNRSPPCLMPLLLLRFLLLPAAAAYGLAAAVKALSSWLYSSIHRGDPPAAIGGELQVPISEAPTRGPFRGAPQWGPLATPEGSLSRGRGAPS</sequence>
<dbReference type="Proteomes" id="UP000018201">
    <property type="component" value="Unassembled WGS sequence"/>
</dbReference>
<evidence type="ECO:0000313" key="2">
    <source>
        <dbReference type="EMBL" id="CDI74473.1"/>
    </source>
</evidence>
<evidence type="ECO:0000256" key="1">
    <source>
        <dbReference type="SAM" id="MobiDB-lite"/>
    </source>
</evidence>
<dbReference type="EMBL" id="HG690373">
    <property type="protein sequence ID" value="CDI74473.1"/>
    <property type="molecule type" value="Genomic_DNA"/>
</dbReference>
<name>U6G585_9EIME</name>
<dbReference type="AlphaFoldDB" id="U6G585"/>
<organism evidence="2 3">
    <name type="scientific">Eimeria praecox</name>
    <dbReference type="NCBI Taxonomy" id="51316"/>
    <lineage>
        <taxon>Eukaryota</taxon>
        <taxon>Sar</taxon>
        <taxon>Alveolata</taxon>
        <taxon>Apicomplexa</taxon>
        <taxon>Conoidasida</taxon>
        <taxon>Coccidia</taxon>
        <taxon>Eucoccidiorida</taxon>
        <taxon>Eimeriorina</taxon>
        <taxon>Eimeriidae</taxon>
        <taxon>Eimeria</taxon>
    </lineage>
</organism>
<keyword evidence="3" id="KW-1185">Reference proteome</keyword>
<gene>
    <name evidence="2" type="ORF">EPH_0033760</name>
</gene>
<feature type="region of interest" description="Disordered" evidence="1">
    <location>
        <begin position="573"/>
        <end position="605"/>
    </location>
</feature>